<dbReference type="InterPro" id="IPR018499">
    <property type="entry name" value="Tetraspanin/Peripherin"/>
</dbReference>
<keyword evidence="3 6" id="KW-1133">Transmembrane helix</keyword>
<dbReference type="EMBL" id="JARBJD010000104">
    <property type="protein sequence ID" value="KAK2952428.1"/>
    <property type="molecule type" value="Genomic_DNA"/>
</dbReference>
<feature type="transmembrane region" description="Helical" evidence="6">
    <location>
        <begin position="216"/>
        <end position="238"/>
    </location>
</feature>
<feature type="transmembrane region" description="Helical" evidence="6">
    <location>
        <begin position="367"/>
        <end position="387"/>
    </location>
</feature>
<evidence type="ECO:0000256" key="6">
    <source>
        <dbReference type="SAM" id="Phobius"/>
    </source>
</evidence>
<evidence type="ECO:0000313" key="7">
    <source>
        <dbReference type="EMBL" id="KAK2952428.1"/>
    </source>
</evidence>
<keyword evidence="2 6" id="KW-0812">Transmembrane</keyword>
<accession>A0ABQ9XM86</accession>
<dbReference type="Pfam" id="PF00335">
    <property type="entry name" value="Tetraspanin"/>
    <property type="match status" value="1"/>
</dbReference>
<evidence type="ECO:0000313" key="8">
    <source>
        <dbReference type="Proteomes" id="UP001281761"/>
    </source>
</evidence>
<organism evidence="7 8">
    <name type="scientific">Blattamonas nauphoetae</name>
    <dbReference type="NCBI Taxonomy" id="2049346"/>
    <lineage>
        <taxon>Eukaryota</taxon>
        <taxon>Metamonada</taxon>
        <taxon>Preaxostyla</taxon>
        <taxon>Oxymonadida</taxon>
        <taxon>Blattamonas</taxon>
    </lineage>
</organism>
<protein>
    <submittedName>
        <fullName evidence="7">Uncharacterized protein</fullName>
    </submittedName>
</protein>
<name>A0ABQ9XM86_9EUKA</name>
<feature type="transmembrane region" description="Helical" evidence="6">
    <location>
        <begin position="149"/>
        <end position="171"/>
    </location>
</feature>
<feature type="transmembrane region" description="Helical" evidence="6">
    <location>
        <begin position="178"/>
        <end position="204"/>
    </location>
</feature>
<feature type="transmembrane region" description="Helical" evidence="6">
    <location>
        <begin position="87"/>
        <end position="110"/>
    </location>
</feature>
<feature type="region of interest" description="Disordered" evidence="5">
    <location>
        <begin position="403"/>
        <end position="451"/>
    </location>
</feature>
<feature type="transmembrane region" description="Helical" evidence="6">
    <location>
        <begin position="122"/>
        <end position="143"/>
    </location>
</feature>
<comment type="caution">
    <text evidence="7">The sequence shown here is derived from an EMBL/GenBank/DDBJ whole genome shotgun (WGS) entry which is preliminary data.</text>
</comment>
<gene>
    <name evidence="7" type="ORF">BLNAU_12690</name>
</gene>
<feature type="compositionally biased region" description="Basic and acidic residues" evidence="5">
    <location>
        <begin position="425"/>
        <end position="435"/>
    </location>
</feature>
<sequence>MCQCFVDSDHPHGTTSIFFKLLNFLFIVVSVFVGILGIFYFIGIQKFSVFGLILIAMMVVMFLMAVIGNVGSGYGASRKKNRLSFLIAYYIYAILVILFFFAIILCIFLVTTKSEIFMISKWHYIQTLITSAPTWLAWLGTLLSFLNNIYVIGYVCIGIEVVYILSFALTCRLLSVEYFAHVTTVNCSIVVISLATTLIVTFSFQYSVPTLIANLHWVYLVAIGVCALLILLCILGIVASCLRKNTRCPITFFAVSLIITIVALLVVLIVVFIFHNKIRNVTDGVVAKECASNWTACLRDHLDDAYSTTCDTRYLTFFECDDGIPGNVTEGKRECSCKDFDTVTGVPETVRPEYLELYAYVKFKNELKFVGVLAATGCVALFLMFATSTLQCAKLSRVQIEEEKERKMEEEREIEEEYELHRRRQEVEAQSNEHSRQRKAHHSTNVVSEYG</sequence>
<evidence type="ECO:0000256" key="3">
    <source>
        <dbReference type="ARBA" id="ARBA00022989"/>
    </source>
</evidence>
<reference evidence="7 8" key="1">
    <citation type="journal article" date="2022" name="bioRxiv">
        <title>Genomics of Preaxostyla Flagellates Illuminates Evolutionary Transitions and the Path Towards Mitochondrial Loss.</title>
        <authorList>
            <person name="Novak L.V.F."/>
            <person name="Treitli S.C."/>
            <person name="Pyrih J."/>
            <person name="Halakuc P."/>
            <person name="Pipaliya S.V."/>
            <person name="Vacek V."/>
            <person name="Brzon O."/>
            <person name="Soukal P."/>
            <person name="Eme L."/>
            <person name="Dacks J.B."/>
            <person name="Karnkowska A."/>
            <person name="Elias M."/>
            <person name="Hampl V."/>
        </authorList>
    </citation>
    <scope>NUCLEOTIDE SEQUENCE [LARGE SCALE GENOMIC DNA]</scope>
    <source>
        <strain evidence="7">NAU3</strain>
        <tissue evidence="7">Gut</tissue>
    </source>
</reference>
<feature type="transmembrane region" description="Helical" evidence="6">
    <location>
        <begin position="17"/>
        <end position="42"/>
    </location>
</feature>
<comment type="subcellular location">
    <subcellularLocation>
        <location evidence="1">Membrane</location>
        <topology evidence="1">Multi-pass membrane protein</topology>
    </subcellularLocation>
</comment>
<evidence type="ECO:0000256" key="4">
    <source>
        <dbReference type="ARBA" id="ARBA00023136"/>
    </source>
</evidence>
<evidence type="ECO:0000256" key="5">
    <source>
        <dbReference type="SAM" id="MobiDB-lite"/>
    </source>
</evidence>
<keyword evidence="8" id="KW-1185">Reference proteome</keyword>
<feature type="transmembrane region" description="Helical" evidence="6">
    <location>
        <begin position="49"/>
        <end position="67"/>
    </location>
</feature>
<proteinExistence type="predicted"/>
<evidence type="ECO:0000256" key="2">
    <source>
        <dbReference type="ARBA" id="ARBA00022692"/>
    </source>
</evidence>
<dbReference type="Proteomes" id="UP001281761">
    <property type="component" value="Unassembled WGS sequence"/>
</dbReference>
<evidence type="ECO:0000256" key="1">
    <source>
        <dbReference type="ARBA" id="ARBA00004141"/>
    </source>
</evidence>
<feature type="transmembrane region" description="Helical" evidence="6">
    <location>
        <begin position="250"/>
        <end position="274"/>
    </location>
</feature>
<keyword evidence="4 6" id="KW-0472">Membrane</keyword>